<organism evidence="1 2">
    <name type="scientific">Diplogelasinospora grovesii</name>
    <dbReference type="NCBI Taxonomy" id="303347"/>
    <lineage>
        <taxon>Eukaryota</taxon>
        <taxon>Fungi</taxon>
        <taxon>Dikarya</taxon>
        <taxon>Ascomycota</taxon>
        <taxon>Pezizomycotina</taxon>
        <taxon>Sordariomycetes</taxon>
        <taxon>Sordariomycetidae</taxon>
        <taxon>Sordariales</taxon>
        <taxon>Diplogelasinosporaceae</taxon>
        <taxon>Diplogelasinospora</taxon>
    </lineage>
</organism>
<comment type="caution">
    <text evidence="1">The sequence shown here is derived from an EMBL/GenBank/DDBJ whole genome shotgun (WGS) entry which is preliminary data.</text>
</comment>
<gene>
    <name evidence="1" type="ORF">QBC46DRAFT_336462</name>
</gene>
<evidence type="ECO:0000313" key="2">
    <source>
        <dbReference type="Proteomes" id="UP001303473"/>
    </source>
</evidence>
<protein>
    <submittedName>
        <fullName evidence="1">Uncharacterized protein</fullName>
    </submittedName>
</protein>
<keyword evidence="2" id="KW-1185">Reference proteome</keyword>
<sequence>MPNLESVYCGEWLMAIEEGGGGKVAVPLSKQRSAFGTAICYIPVTFTEGKRQEKRREQRYAKSSSICHLVIPRRVLRKLPAERLLHIQQLHLPHPRQVAYNGFHRDFRPRRLHSPHNRLEEPMFETQKAKLGWAYDAASSIATMNKIFYFAVSHKAQLQRWADWELSRKQALLEILRAGTIGIEVDEQLAALQGL</sequence>
<dbReference type="Proteomes" id="UP001303473">
    <property type="component" value="Unassembled WGS sequence"/>
</dbReference>
<accession>A0AAN6S9R2</accession>
<reference evidence="2" key="1">
    <citation type="journal article" date="2023" name="Mol. Phylogenet. Evol.">
        <title>Genome-scale phylogeny and comparative genomics of the fungal order Sordariales.</title>
        <authorList>
            <person name="Hensen N."/>
            <person name="Bonometti L."/>
            <person name="Westerberg I."/>
            <person name="Brannstrom I.O."/>
            <person name="Guillou S."/>
            <person name="Cros-Aarteil S."/>
            <person name="Calhoun S."/>
            <person name="Haridas S."/>
            <person name="Kuo A."/>
            <person name="Mondo S."/>
            <person name="Pangilinan J."/>
            <person name="Riley R."/>
            <person name="LaButti K."/>
            <person name="Andreopoulos B."/>
            <person name="Lipzen A."/>
            <person name="Chen C."/>
            <person name="Yan M."/>
            <person name="Daum C."/>
            <person name="Ng V."/>
            <person name="Clum A."/>
            <person name="Steindorff A."/>
            <person name="Ohm R.A."/>
            <person name="Martin F."/>
            <person name="Silar P."/>
            <person name="Natvig D.O."/>
            <person name="Lalanne C."/>
            <person name="Gautier V."/>
            <person name="Ament-Velasquez S.L."/>
            <person name="Kruys A."/>
            <person name="Hutchinson M.I."/>
            <person name="Powell A.J."/>
            <person name="Barry K."/>
            <person name="Miller A.N."/>
            <person name="Grigoriev I.V."/>
            <person name="Debuchy R."/>
            <person name="Gladieux P."/>
            <person name="Hiltunen Thoren M."/>
            <person name="Johannesson H."/>
        </authorList>
    </citation>
    <scope>NUCLEOTIDE SEQUENCE [LARGE SCALE GENOMIC DNA]</scope>
    <source>
        <strain evidence="2">CBS 340.73</strain>
    </source>
</reference>
<name>A0AAN6S9R2_9PEZI</name>
<dbReference type="AlphaFoldDB" id="A0AAN6S9R2"/>
<dbReference type="EMBL" id="MU853754">
    <property type="protein sequence ID" value="KAK3945694.1"/>
    <property type="molecule type" value="Genomic_DNA"/>
</dbReference>
<evidence type="ECO:0000313" key="1">
    <source>
        <dbReference type="EMBL" id="KAK3945694.1"/>
    </source>
</evidence>
<proteinExistence type="predicted"/>